<organism evidence="1 2">
    <name type="scientific">Dorcoceras hygrometricum</name>
    <dbReference type="NCBI Taxonomy" id="472368"/>
    <lineage>
        <taxon>Eukaryota</taxon>
        <taxon>Viridiplantae</taxon>
        <taxon>Streptophyta</taxon>
        <taxon>Embryophyta</taxon>
        <taxon>Tracheophyta</taxon>
        <taxon>Spermatophyta</taxon>
        <taxon>Magnoliopsida</taxon>
        <taxon>eudicotyledons</taxon>
        <taxon>Gunneridae</taxon>
        <taxon>Pentapetalae</taxon>
        <taxon>asterids</taxon>
        <taxon>lamiids</taxon>
        <taxon>Lamiales</taxon>
        <taxon>Gesneriaceae</taxon>
        <taxon>Didymocarpoideae</taxon>
        <taxon>Trichosporeae</taxon>
        <taxon>Loxocarpinae</taxon>
        <taxon>Dorcoceras</taxon>
    </lineage>
</organism>
<protein>
    <submittedName>
        <fullName evidence="1">Uncharacterized protein</fullName>
    </submittedName>
</protein>
<proteinExistence type="predicted"/>
<dbReference type="EMBL" id="KV000877">
    <property type="protein sequence ID" value="KZV39868.1"/>
    <property type="molecule type" value="Genomic_DNA"/>
</dbReference>
<accession>A0A2Z7C1Z1</accession>
<reference evidence="1 2" key="1">
    <citation type="journal article" date="2015" name="Proc. Natl. Acad. Sci. U.S.A.">
        <title>The resurrection genome of Boea hygrometrica: A blueprint for survival of dehydration.</title>
        <authorList>
            <person name="Xiao L."/>
            <person name="Yang G."/>
            <person name="Zhang L."/>
            <person name="Yang X."/>
            <person name="Zhao S."/>
            <person name="Ji Z."/>
            <person name="Zhou Q."/>
            <person name="Hu M."/>
            <person name="Wang Y."/>
            <person name="Chen M."/>
            <person name="Xu Y."/>
            <person name="Jin H."/>
            <person name="Xiao X."/>
            <person name="Hu G."/>
            <person name="Bao F."/>
            <person name="Hu Y."/>
            <person name="Wan P."/>
            <person name="Li L."/>
            <person name="Deng X."/>
            <person name="Kuang T."/>
            <person name="Xiang C."/>
            <person name="Zhu J.K."/>
            <person name="Oliver M.J."/>
            <person name="He Y."/>
        </authorList>
    </citation>
    <scope>NUCLEOTIDE SEQUENCE [LARGE SCALE GENOMIC DNA]</scope>
    <source>
        <strain evidence="2">cv. XS01</strain>
    </source>
</reference>
<dbReference type="Proteomes" id="UP000250235">
    <property type="component" value="Unassembled WGS sequence"/>
</dbReference>
<evidence type="ECO:0000313" key="1">
    <source>
        <dbReference type="EMBL" id="KZV39868.1"/>
    </source>
</evidence>
<dbReference type="AlphaFoldDB" id="A0A2Z7C1Z1"/>
<gene>
    <name evidence="1" type="ORF">F511_27475</name>
</gene>
<sequence>MTQGELLVLVLKFEVVAGRRCTRDVFLTAGSDCPVLVAADQQARLCKSVEKRRRLIKWKRCVLELCV</sequence>
<keyword evidence="2" id="KW-1185">Reference proteome</keyword>
<name>A0A2Z7C1Z1_9LAMI</name>
<evidence type="ECO:0000313" key="2">
    <source>
        <dbReference type="Proteomes" id="UP000250235"/>
    </source>
</evidence>